<keyword evidence="10" id="KW-0325">Glycoprotein</keyword>
<evidence type="ECO:0000256" key="10">
    <source>
        <dbReference type="ARBA" id="ARBA00023180"/>
    </source>
</evidence>
<evidence type="ECO:0000256" key="4">
    <source>
        <dbReference type="ARBA" id="ARBA00013040"/>
    </source>
</evidence>
<evidence type="ECO:0000256" key="17">
    <source>
        <dbReference type="SAM" id="SignalP"/>
    </source>
</evidence>
<evidence type="ECO:0000256" key="14">
    <source>
        <dbReference type="ARBA" id="ARBA00043691"/>
    </source>
</evidence>
<dbReference type="FunCoup" id="A0A1X2H048">
    <property type="interactions" value="226"/>
</dbReference>
<dbReference type="GO" id="GO:0003993">
    <property type="term" value="F:acid phosphatase activity"/>
    <property type="evidence" value="ECO:0007669"/>
    <property type="project" value="TreeGrafter"/>
</dbReference>
<reference evidence="18 19" key="1">
    <citation type="submission" date="2016-07" db="EMBL/GenBank/DDBJ databases">
        <title>Pervasive Adenine N6-methylation of Active Genes in Fungi.</title>
        <authorList>
            <consortium name="DOE Joint Genome Institute"/>
            <person name="Mondo S.J."/>
            <person name="Dannebaum R.O."/>
            <person name="Kuo R.C."/>
            <person name="Labutti K."/>
            <person name="Haridas S."/>
            <person name="Kuo A."/>
            <person name="Salamov A."/>
            <person name="Ahrendt S.R."/>
            <person name="Lipzen A."/>
            <person name="Sullivan W."/>
            <person name="Andreopoulos W.B."/>
            <person name="Clum A."/>
            <person name="Lindquist E."/>
            <person name="Daum C."/>
            <person name="Ramamoorthy G.K."/>
            <person name="Gryganskyi A."/>
            <person name="Culley D."/>
            <person name="Magnuson J.K."/>
            <person name="James T.Y."/>
            <person name="O'Malley M.A."/>
            <person name="Stajich J.E."/>
            <person name="Spatafora J.W."/>
            <person name="Visel A."/>
            <person name="Grigoriev I.V."/>
        </authorList>
    </citation>
    <scope>NUCLEOTIDE SEQUENCE [LARGE SCALE GENOMIC DNA]</scope>
    <source>
        <strain evidence="18 19">NRRL 2496</strain>
    </source>
</reference>
<dbReference type="STRING" id="13706.A0A1X2H048"/>
<accession>A0A1X2H048</accession>
<dbReference type="OrthoDB" id="6509975at2759"/>
<dbReference type="SUPFAM" id="SSF53254">
    <property type="entry name" value="Phosphoglycerate mutase-like"/>
    <property type="match status" value="1"/>
</dbReference>
<feature type="signal peptide" evidence="17">
    <location>
        <begin position="1"/>
        <end position="18"/>
    </location>
</feature>
<evidence type="ECO:0000256" key="9">
    <source>
        <dbReference type="ARBA" id="ARBA00023136"/>
    </source>
</evidence>
<keyword evidence="7 17" id="KW-0732">Signal</keyword>
<evidence type="ECO:0000256" key="11">
    <source>
        <dbReference type="ARBA" id="ARBA00031642"/>
    </source>
</evidence>
<dbReference type="InterPro" id="IPR029033">
    <property type="entry name" value="His_PPase_superfam"/>
</dbReference>
<comment type="subcellular location">
    <subcellularLocation>
        <location evidence="1">Cell membrane</location>
    </subcellularLocation>
</comment>
<evidence type="ECO:0000256" key="16">
    <source>
        <dbReference type="PIRSR" id="PIRSR000894-2"/>
    </source>
</evidence>
<keyword evidence="9" id="KW-0472">Membrane</keyword>
<proteinExistence type="inferred from homology"/>
<dbReference type="EC" id="3.1.3.62" evidence="4"/>
<evidence type="ECO:0000256" key="12">
    <source>
        <dbReference type="ARBA" id="ARBA00043668"/>
    </source>
</evidence>
<evidence type="ECO:0000313" key="18">
    <source>
        <dbReference type="EMBL" id="ORY90448.1"/>
    </source>
</evidence>
<dbReference type="CDD" id="cd07061">
    <property type="entry name" value="HP_HAP_like"/>
    <property type="match status" value="1"/>
</dbReference>
<evidence type="ECO:0000256" key="15">
    <source>
        <dbReference type="ARBA" id="ARBA00043832"/>
    </source>
</evidence>
<dbReference type="InParanoid" id="A0A1X2H048"/>
<dbReference type="Gene3D" id="3.40.50.1240">
    <property type="entry name" value="Phosphoglycerate mutase-like"/>
    <property type="match status" value="1"/>
</dbReference>
<comment type="catalytic activity">
    <reaction evidence="15">
        <text>(2R)-2,3-bisphosphoglycerate + H2O = (2R)-2-phosphoglycerate + phosphate</text>
        <dbReference type="Rhea" id="RHEA:27381"/>
        <dbReference type="ChEBI" id="CHEBI:15377"/>
        <dbReference type="ChEBI" id="CHEBI:43474"/>
        <dbReference type="ChEBI" id="CHEBI:58248"/>
        <dbReference type="ChEBI" id="CHEBI:58289"/>
        <dbReference type="EC" id="3.1.3.80"/>
    </reaction>
    <physiologicalReaction direction="left-to-right" evidence="15">
        <dbReference type="Rhea" id="RHEA:27382"/>
    </physiologicalReaction>
</comment>
<dbReference type="EMBL" id="MCGN01000012">
    <property type="protein sequence ID" value="ORY90448.1"/>
    <property type="molecule type" value="Genomic_DNA"/>
</dbReference>
<dbReference type="PANTHER" id="PTHR20963:SF8">
    <property type="entry name" value="MULTIPLE INOSITOL POLYPHOSPHATE PHOSPHATASE 1"/>
    <property type="match status" value="1"/>
</dbReference>
<organism evidence="18 19">
    <name type="scientific">Syncephalastrum racemosum</name>
    <name type="common">Filamentous fungus</name>
    <dbReference type="NCBI Taxonomy" id="13706"/>
    <lineage>
        <taxon>Eukaryota</taxon>
        <taxon>Fungi</taxon>
        <taxon>Fungi incertae sedis</taxon>
        <taxon>Mucoromycota</taxon>
        <taxon>Mucoromycotina</taxon>
        <taxon>Mucoromycetes</taxon>
        <taxon>Mucorales</taxon>
        <taxon>Syncephalastraceae</taxon>
        <taxon>Syncephalastrum</taxon>
    </lineage>
</organism>
<dbReference type="EC" id="3.1.3.80" evidence="3"/>
<dbReference type="GO" id="GO:0005886">
    <property type="term" value="C:plasma membrane"/>
    <property type="evidence" value="ECO:0007669"/>
    <property type="project" value="UniProtKB-SubCell"/>
</dbReference>
<dbReference type="PIRSF" id="PIRSF000894">
    <property type="entry name" value="Acid_phosphatase"/>
    <property type="match status" value="1"/>
</dbReference>
<comment type="similarity">
    <text evidence="2">Belongs to the histidine acid phosphatase family. MINPP1 subfamily.</text>
</comment>
<evidence type="ECO:0000256" key="7">
    <source>
        <dbReference type="ARBA" id="ARBA00022729"/>
    </source>
</evidence>
<sequence length="428" mass="47422">MLETLWILLLSCFICVAATSAAADKAQHDIAWLSRHTATKTHYTPGQVDTIADDYMVEQLQLVVRHGSRFPSDGDTSDIAALLKKLARGKNQTLAWVHNFDNVYTPSRSGLLDLNGQREEYLHGQRVADQFSDLLTHVVDSQGALTGLSSYCSWSQRTSQSAVAFLTGLFSRKVTDQVPFMGYVLTQQQNNDSLIAMDDDCPAWDAQAKSNETDAFKERALAPIAARLSRDLGVALEADDVATIYTGCAFEISHRRDASTFCTLLTRKEVEAAEYHEDLNYYYKYAYGRALNSKVACALAQDLVQAMDDVVNGKDGAYRMTLKFGHTQTIVFLETFLGLFHDAKPLVANASEAAIQKRMFRTSNIASFASNVGLQLLSKDKEHYVRVVVSEAPVILPGCNAEVCSYALFRKVLASRLQCSFQDVCQKS</sequence>
<evidence type="ECO:0000256" key="2">
    <source>
        <dbReference type="ARBA" id="ARBA00008422"/>
    </source>
</evidence>
<dbReference type="PANTHER" id="PTHR20963">
    <property type="entry name" value="MULTIPLE INOSITOL POLYPHOSPHATE PHOSPHATASE-RELATED"/>
    <property type="match status" value="1"/>
</dbReference>
<protein>
    <recommendedName>
        <fullName evidence="5">Multiple inositol polyphosphate phosphatase 1</fullName>
        <ecNumber evidence="4">3.1.3.62</ecNumber>
        <ecNumber evidence="3">3.1.3.80</ecNumber>
    </recommendedName>
    <alternativeName>
        <fullName evidence="11">2,3-bisphosphoglycerate 3-phosphatase</fullName>
    </alternativeName>
</protein>
<dbReference type="InterPro" id="IPR016274">
    <property type="entry name" value="Histidine_acid_Pase_euk"/>
</dbReference>
<dbReference type="AlphaFoldDB" id="A0A1X2H048"/>
<feature type="disulfide bond" evidence="16">
    <location>
        <begin position="248"/>
        <end position="262"/>
    </location>
</feature>
<evidence type="ECO:0000256" key="1">
    <source>
        <dbReference type="ARBA" id="ARBA00004236"/>
    </source>
</evidence>
<evidence type="ECO:0000256" key="6">
    <source>
        <dbReference type="ARBA" id="ARBA00022475"/>
    </source>
</evidence>
<comment type="caution">
    <text evidence="18">The sequence shown here is derived from an EMBL/GenBank/DDBJ whole genome shotgun (WGS) entry which is preliminary data.</text>
</comment>
<keyword evidence="16" id="KW-1015">Disulfide bond</keyword>
<dbReference type="Pfam" id="PF00328">
    <property type="entry name" value="His_Phos_2"/>
    <property type="match status" value="1"/>
</dbReference>
<dbReference type="OMA" id="WCAAFTR"/>
<evidence type="ECO:0000256" key="3">
    <source>
        <dbReference type="ARBA" id="ARBA00012976"/>
    </source>
</evidence>
<evidence type="ECO:0000256" key="5">
    <source>
        <dbReference type="ARBA" id="ARBA00018097"/>
    </source>
</evidence>
<dbReference type="InterPro" id="IPR033379">
    <property type="entry name" value="Acid_Pase_AS"/>
</dbReference>
<name>A0A1X2H048_SYNRA</name>
<keyword evidence="6" id="KW-1003">Cell membrane</keyword>
<comment type="catalytic activity">
    <reaction evidence="12">
        <text>1D-myo-inositol 1,2,5,6-tetrakisphosphate + H2O = 1D-myo-inositol 1,2,6-trisphosphate + phosphate</text>
        <dbReference type="Rhea" id="RHEA:77119"/>
        <dbReference type="ChEBI" id="CHEBI:15377"/>
        <dbReference type="ChEBI" id="CHEBI:43474"/>
        <dbReference type="ChEBI" id="CHEBI:195535"/>
        <dbReference type="ChEBI" id="CHEBI:195537"/>
        <dbReference type="EC" id="3.1.3.62"/>
    </reaction>
    <physiologicalReaction direction="left-to-right" evidence="12">
        <dbReference type="Rhea" id="RHEA:77120"/>
    </physiologicalReaction>
</comment>
<dbReference type="InterPro" id="IPR000560">
    <property type="entry name" value="His_Pase_clade-2"/>
</dbReference>
<evidence type="ECO:0000256" key="8">
    <source>
        <dbReference type="ARBA" id="ARBA00022801"/>
    </source>
</evidence>
<keyword evidence="19" id="KW-1185">Reference proteome</keyword>
<comment type="catalytic activity">
    <reaction evidence="14">
        <text>1D-myo-inositol hexakisphosphate + H2O = 1D-myo-inositol 1,2,4,5,6-pentakisphosphate + phosphate</text>
        <dbReference type="Rhea" id="RHEA:16989"/>
        <dbReference type="ChEBI" id="CHEBI:15377"/>
        <dbReference type="ChEBI" id="CHEBI:43474"/>
        <dbReference type="ChEBI" id="CHEBI:57798"/>
        <dbReference type="ChEBI" id="CHEBI:58130"/>
        <dbReference type="EC" id="3.1.3.62"/>
    </reaction>
    <physiologicalReaction direction="left-to-right" evidence="14">
        <dbReference type="Rhea" id="RHEA:16990"/>
    </physiologicalReaction>
</comment>
<feature type="disulfide bond" evidence="16">
    <location>
        <begin position="399"/>
        <end position="404"/>
    </location>
</feature>
<gene>
    <name evidence="18" type="ORF">BCR43DRAFT_499322</name>
</gene>
<feature type="chain" id="PRO_5013072472" description="Multiple inositol polyphosphate phosphatase 1" evidence="17">
    <location>
        <begin position="19"/>
        <end position="428"/>
    </location>
</feature>
<keyword evidence="8" id="KW-0378">Hydrolase</keyword>
<comment type="catalytic activity">
    <reaction evidence="13">
        <text>1D-myo-inositol 1,2,4,5,6-pentakisphosphate + H2O = 1D-myo-inositol 1,2,5,6-tetrakisphosphate + phosphate</text>
        <dbReference type="Rhea" id="RHEA:77115"/>
        <dbReference type="ChEBI" id="CHEBI:15377"/>
        <dbReference type="ChEBI" id="CHEBI:43474"/>
        <dbReference type="ChEBI" id="CHEBI:57798"/>
        <dbReference type="ChEBI" id="CHEBI:195535"/>
        <dbReference type="EC" id="3.1.3.62"/>
    </reaction>
    <physiologicalReaction direction="left-to-right" evidence="13">
        <dbReference type="Rhea" id="RHEA:77116"/>
    </physiologicalReaction>
</comment>
<evidence type="ECO:0000313" key="19">
    <source>
        <dbReference type="Proteomes" id="UP000242180"/>
    </source>
</evidence>
<dbReference type="PROSITE" id="PS00616">
    <property type="entry name" value="HIS_ACID_PHOSPHAT_1"/>
    <property type="match status" value="1"/>
</dbReference>
<dbReference type="Proteomes" id="UP000242180">
    <property type="component" value="Unassembled WGS sequence"/>
</dbReference>
<dbReference type="GO" id="GO:0034417">
    <property type="term" value="F:bisphosphoglycerate 3-phosphatase activity"/>
    <property type="evidence" value="ECO:0007669"/>
    <property type="project" value="UniProtKB-EC"/>
</dbReference>
<evidence type="ECO:0000256" key="13">
    <source>
        <dbReference type="ARBA" id="ARBA00043671"/>
    </source>
</evidence>